<dbReference type="SMART" id="SM00922">
    <property type="entry name" value="MR_MLE"/>
    <property type="match status" value="1"/>
</dbReference>
<dbReference type="PANTHER" id="PTHR13794:SF58">
    <property type="entry name" value="MITOCHONDRIAL ENOLASE SUPERFAMILY MEMBER 1"/>
    <property type="match status" value="1"/>
</dbReference>
<dbReference type="InterPro" id="IPR029017">
    <property type="entry name" value="Enolase-like_N"/>
</dbReference>
<dbReference type="SUPFAM" id="SSF54826">
    <property type="entry name" value="Enolase N-terminal domain-like"/>
    <property type="match status" value="1"/>
</dbReference>
<name>A0ABQ1I2Q3_9ALTE</name>
<feature type="domain" description="Mandelate racemase/muconate lactonizing enzyme C-terminal" evidence="4">
    <location>
        <begin position="148"/>
        <end position="245"/>
    </location>
</feature>
<accession>A0ABQ1I2Q3</accession>
<evidence type="ECO:0000259" key="4">
    <source>
        <dbReference type="SMART" id="SM00922"/>
    </source>
</evidence>
<keyword evidence="6" id="KW-1185">Reference proteome</keyword>
<evidence type="ECO:0000256" key="1">
    <source>
        <dbReference type="ARBA" id="ARBA00001946"/>
    </source>
</evidence>
<dbReference type="InterPro" id="IPR013342">
    <property type="entry name" value="Mandelate_racemase_C"/>
</dbReference>
<comment type="caution">
    <text evidence="5">The sequence shown here is derived from an EMBL/GenBank/DDBJ whole genome shotgun (WGS) entry which is preliminary data.</text>
</comment>
<evidence type="ECO:0000256" key="3">
    <source>
        <dbReference type="ARBA" id="ARBA00022842"/>
    </source>
</evidence>
<dbReference type="Gene3D" id="3.20.20.120">
    <property type="entry name" value="Enolase-like C-terminal domain"/>
    <property type="match status" value="1"/>
</dbReference>
<dbReference type="Proteomes" id="UP000651977">
    <property type="component" value="Unassembled WGS sequence"/>
</dbReference>
<gene>
    <name evidence="5" type="ORF">GCM10007414_25320</name>
</gene>
<dbReference type="Pfam" id="PF13378">
    <property type="entry name" value="MR_MLE_C"/>
    <property type="match status" value="1"/>
</dbReference>
<dbReference type="SFLD" id="SFLDG00179">
    <property type="entry name" value="mandelate_racemase"/>
    <property type="match status" value="1"/>
</dbReference>
<dbReference type="SUPFAM" id="SSF51604">
    <property type="entry name" value="Enolase C-terminal domain-like"/>
    <property type="match status" value="1"/>
</dbReference>
<keyword evidence="2" id="KW-0479">Metal-binding</keyword>
<comment type="cofactor">
    <cofactor evidence="1">
        <name>Mg(2+)</name>
        <dbReference type="ChEBI" id="CHEBI:18420"/>
    </cofactor>
</comment>
<dbReference type="SFLD" id="SFLDS00001">
    <property type="entry name" value="Enolase"/>
    <property type="match status" value="1"/>
</dbReference>
<dbReference type="CDD" id="cd03316">
    <property type="entry name" value="MR_like"/>
    <property type="match status" value="1"/>
</dbReference>
<evidence type="ECO:0000313" key="6">
    <source>
        <dbReference type="Proteomes" id="UP000651977"/>
    </source>
</evidence>
<sequence length="363" mass="40158">MTLAIKEICTRLFKVPLAEILSDAKHGDHDHFELITCTITLEDGSSGTGYTYTGGKGGYAIKAMLDHDLRPMLLGKDASAIEDIYDEMEWHIHYVGRGGISSFAMSAVDIALWDLKGKRENMPLWKMAGASSDRCKAYCGGIDLNFSLEKLLNNIQGYLDSGFNAVKIKVGQADMSKDIERIRAVRQLIGPETIFMIDANYSLSVEQAIALSKAVEDCDITWFEEPTIPDDYLGFAKIADATRIPLAMGENLHTIHEFGYAFEQAKLSFIQPDASNCGGVTGWLRAAKLSQDYDIPVCSHGMQELHVSLVSSRPNAGWLEVHSFPIDQYTKRPLVVEDHLAIAPSTPGIGVEFDWDKLAQYQV</sequence>
<dbReference type="RefSeq" id="WP_188407469.1">
    <property type="nucleotide sequence ID" value="NZ_BMDY01000015.1"/>
</dbReference>
<dbReference type="Gene3D" id="3.30.390.10">
    <property type="entry name" value="Enolase-like, N-terminal domain"/>
    <property type="match status" value="1"/>
</dbReference>
<dbReference type="EMBL" id="BMDY01000015">
    <property type="protein sequence ID" value="GGB10859.1"/>
    <property type="molecule type" value="Genomic_DNA"/>
</dbReference>
<organism evidence="5 6">
    <name type="scientific">Agarivorans gilvus</name>
    <dbReference type="NCBI Taxonomy" id="680279"/>
    <lineage>
        <taxon>Bacteria</taxon>
        <taxon>Pseudomonadati</taxon>
        <taxon>Pseudomonadota</taxon>
        <taxon>Gammaproteobacteria</taxon>
        <taxon>Alteromonadales</taxon>
        <taxon>Alteromonadaceae</taxon>
        <taxon>Agarivorans</taxon>
    </lineage>
</organism>
<evidence type="ECO:0000313" key="5">
    <source>
        <dbReference type="EMBL" id="GGB10859.1"/>
    </source>
</evidence>
<keyword evidence="3" id="KW-0460">Magnesium</keyword>
<protein>
    <submittedName>
        <fullName evidence="5">Uroporphyrinogen decarboxylase</fullName>
    </submittedName>
</protein>
<evidence type="ECO:0000256" key="2">
    <source>
        <dbReference type="ARBA" id="ARBA00022723"/>
    </source>
</evidence>
<proteinExistence type="predicted"/>
<dbReference type="InterPro" id="IPR034382">
    <property type="entry name" value="AHGA_cycloisomerase"/>
</dbReference>
<dbReference type="SFLD" id="SFLDF00557">
    <property type="entry name" value="3_6-anhydro-alpha-L-galactonat"/>
    <property type="match status" value="1"/>
</dbReference>
<dbReference type="InterPro" id="IPR036849">
    <property type="entry name" value="Enolase-like_C_sf"/>
</dbReference>
<dbReference type="PANTHER" id="PTHR13794">
    <property type="entry name" value="ENOLASE SUPERFAMILY, MANDELATE RACEMASE"/>
    <property type="match status" value="1"/>
</dbReference>
<dbReference type="Pfam" id="PF02746">
    <property type="entry name" value="MR_MLE_N"/>
    <property type="match status" value="1"/>
</dbReference>
<dbReference type="InterPro" id="IPR046945">
    <property type="entry name" value="RHMD-like"/>
</dbReference>
<reference evidence="6" key="1">
    <citation type="journal article" date="2019" name="Int. J. Syst. Evol. Microbiol.">
        <title>The Global Catalogue of Microorganisms (GCM) 10K type strain sequencing project: providing services to taxonomists for standard genome sequencing and annotation.</title>
        <authorList>
            <consortium name="The Broad Institute Genomics Platform"/>
            <consortium name="The Broad Institute Genome Sequencing Center for Infectious Disease"/>
            <person name="Wu L."/>
            <person name="Ma J."/>
        </authorList>
    </citation>
    <scope>NUCLEOTIDE SEQUENCE [LARGE SCALE GENOMIC DNA]</scope>
    <source>
        <strain evidence="6">CGMCC 1.10131</strain>
    </source>
</reference>
<dbReference type="InterPro" id="IPR013341">
    <property type="entry name" value="Mandelate_racemase_N_dom"/>
</dbReference>
<dbReference type="InterPro" id="IPR029065">
    <property type="entry name" value="Enolase_C-like"/>
</dbReference>